<evidence type="ECO:0000313" key="5">
    <source>
        <dbReference type="EMBL" id="RIX60056.1"/>
    </source>
</evidence>
<dbReference type="Proteomes" id="UP000266482">
    <property type="component" value="Unassembled WGS sequence"/>
</dbReference>
<dbReference type="GO" id="GO:0016491">
    <property type="term" value="F:oxidoreductase activity"/>
    <property type="evidence" value="ECO:0007669"/>
    <property type="project" value="UniProtKB-KW"/>
</dbReference>
<evidence type="ECO:0000256" key="2">
    <source>
        <dbReference type="ARBA" id="ARBA00023002"/>
    </source>
</evidence>
<proteinExistence type="predicted"/>
<comment type="cofactor">
    <cofactor evidence="1">
        <name>Fe(2+)</name>
        <dbReference type="ChEBI" id="CHEBI:29033"/>
    </cofactor>
</comment>
<name>A0A3A1VKA2_9BACL</name>
<organism evidence="5 6">
    <name type="scientific">Paenibacillus nanensis</name>
    <dbReference type="NCBI Taxonomy" id="393251"/>
    <lineage>
        <taxon>Bacteria</taxon>
        <taxon>Bacillati</taxon>
        <taxon>Bacillota</taxon>
        <taxon>Bacilli</taxon>
        <taxon>Bacillales</taxon>
        <taxon>Paenibacillaceae</taxon>
        <taxon>Paenibacillus</taxon>
    </lineage>
</organism>
<dbReference type="PANTHER" id="PTHR10696">
    <property type="entry name" value="GAMMA-BUTYROBETAINE HYDROXYLASE-RELATED"/>
    <property type="match status" value="1"/>
</dbReference>
<protein>
    <recommendedName>
        <fullName evidence="4">TauD/TfdA-like domain-containing protein</fullName>
    </recommendedName>
</protein>
<dbReference type="InterPro" id="IPR050411">
    <property type="entry name" value="AlphaKG_dependent_hydroxylases"/>
</dbReference>
<evidence type="ECO:0000256" key="1">
    <source>
        <dbReference type="ARBA" id="ARBA00001954"/>
    </source>
</evidence>
<dbReference type="Gene3D" id="3.60.130.10">
    <property type="entry name" value="Clavaminate synthase-like"/>
    <property type="match status" value="1"/>
</dbReference>
<evidence type="ECO:0000256" key="3">
    <source>
        <dbReference type="ARBA" id="ARBA00023194"/>
    </source>
</evidence>
<comment type="caution">
    <text evidence="5">The sequence shown here is derived from an EMBL/GenBank/DDBJ whole genome shotgun (WGS) entry which is preliminary data.</text>
</comment>
<dbReference type="OrthoDB" id="979809at2"/>
<accession>A0A3A1VKA2</accession>
<dbReference type="SUPFAM" id="SSF51197">
    <property type="entry name" value="Clavaminate synthase-like"/>
    <property type="match status" value="1"/>
</dbReference>
<dbReference type="Pfam" id="PF02668">
    <property type="entry name" value="TauD"/>
    <property type="match status" value="1"/>
</dbReference>
<dbReference type="RefSeq" id="WP_119597431.1">
    <property type="nucleotide sequence ID" value="NZ_QXQA01000001.1"/>
</dbReference>
<keyword evidence="2" id="KW-0560">Oxidoreductase</keyword>
<dbReference type="InterPro" id="IPR003819">
    <property type="entry name" value="TauD/TfdA-like"/>
</dbReference>
<dbReference type="PANTHER" id="PTHR10696:SF56">
    <property type="entry name" value="TAUD_TFDA-LIKE DOMAIN-CONTAINING PROTEIN"/>
    <property type="match status" value="1"/>
</dbReference>
<dbReference type="EMBL" id="QXQA01000001">
    <property type="protein sequence ID" value="RIX60056.1"/>
    <property type="molecule type" value="Genomic_DNA"/>
</dbReference>
<evidence type="ECO:0000259" key="4">
    <source>
        <dbReference type="Pfam" id="PF02668"/>
    </source>
</evidence>
<dbReference type="AlphaFoldDB" id="A0A3A1VKA2"/>
<feature type="domain" description="TauD/TfdA-like" evidence="4">
    <location>
        <begin position="159"/>
        <end position="216"/>
    </location>
</feature>
<dbReference type="InterPro" id="IPR042098">
    <property type="entry name" value="TauD-like_sf"/>
</dbReference>
<keyword evidence="6" id="KW-1185">Reference proteome</keyword>
<gene>
    <name evidence="5" type="ORF">D3P08_00225</name>
</gene>
<sequence>MVGIPLKKLEEIGYIKLNIPGLIEEDLIAISKQIGIPVETRRGAKVIDHLSPTEKKDAHKNSLSGNYGLNSFPLHTDTAYFKIPVRYILLYSINPGSGDRPTYLYDAKKLFNYDKELRFDLANVLFKVINGRYSFLTTIYNCYQSKYYFRLDKGCMEATSSVGTELLTKIDNLICPRDLNEVKWNCGDLLIIDNWRLLHGRGNSKMTDTDRLLLRISIRER</sequence>
<reference evidence="5 6" key="1">
    <citation type="submission" date="2018-09" db="EMBL/GenBank/DDBJ databases">
        <title>Paenibacillus aracenensis nov. sp. isolated from a cave in southern Spain.</title>
        <authorList>
            <person name="Jurado V."/>
            <person name="Gutierrez-Patricio S."/>
            <person name="Gonzalez-Pimentel J.L."/>
            <person name="Miller A.Z."/>
            <person name="Laiz L."/>
            <person name="Saiz-Jimenez C."/>
        </authorList>
    </citation>
    <scope>NUCLEOTIDE SEQUENCE [LARGE SCALE GENOMIC DNA]</scope>
    <source>
        <strain evidence="5 6">DSM 22867</strain>
    </source>
</reference>
<evidence type="ECO:0000313" key="6">
    <source>
        <dbReference type="Proteomes" id="UP000266482"/>
    </source>
</evidence>
<keyword evidence="3" id="KW-0045">Antibiotic biosynthesis</keyword>
<dbReference type="GO" id="GO:0017000">
    <property type="term" value="P:antibiotic biosynthetic process"/>
    <property type="evidence" value="ECO:0007669"/>
    <property type="project" value="UniProtKB-KW"/>
</dbReference>